<sequence>MNIEQARFNMIEQQIRPWDVLDTDVLKLLGEVKREGFVAPEHRDLAFADLEIPIGGGEAMWQPKVEARVVQELGIRPTDTVYEVGTGSGYLAALLARRAKHVTSAEIDPALGEGARAALQAEGVGNVTLLIGDSARAPLGEQSYDVIVLTGSTPVLPQAFTDRLNPGGRLFAVTGDAPVMKATLVRQGARGELQTVTLFETMLRPLQHALQPERFRF</sequence>
<dbReference type="PANTHER" id="PTHR11579">
    <property type="entry name" value="PROTEIN-L-ISOASPARTATE O-METHYLTRANSFERASE"/>
    <property type="match status" value="1"/>
</dbReference>
<name>A0A6M4GNX0_9PROT</name>
<dbReference type="SMART" id="SM00650">
    <property type="entry name" value="rADc"/>
    <property type="match status" value="1"/>
</dbReference>
<proteinExistence type="inferred from homology"/>
<dbReference type="AlphaFoldDB" id="A0A6M4GNX0"/>
<dbReference type="GO" id="GO:0005737">
    <property type="term" value="C:cytoplasm"/>
    <property type="evidence" value="ECO:0007669"/>
    <property type="project" value="TreeGrafter"/>
</dbReference>
<dbReference type="KEGG" id="uru:DSM104443_00055"/>
<dbReference type="Gene3D" id="3.40.50.150">
    <property type="entry name" value="Vaccinia Virus protein VP39"/>
    <property type="match status" value="1"/>
</dbReference>
<keyword evidence="3 8" id="KW-0489">Methyltransferase</keyword>
<dbReference type="InterPro" id="IPR020598">
    <property type="entry name" value="rRNA_Ade_methylase_Trfase_N"/>
</dbReference>
<evidence type="ECO:0000256" key="4">
    <source>
        <dbReference type="ARBA" id="ARBA00022679"/>
    </source>
</evidence>
<dbReference type="Pfam" id="PF01135">
    <property type="entry name" value="PCMT"/>
    <property type="match status" value="1"/>
</dbReference>
<evidence type="ECO:0000256" key="6">
    <source>
        <dbReference type="ARBA" id="ARBA00030757"/>
    </source>
</evidence>
<evidence type="ECO:0000256" key="5">
    <source>
        <dbReference type="ARBA" id="ARBA00022691"/>
    </source>
</evidence>
<keyword evidence="4 8" id="KW-0808">Transferase</keyword>
<dbReference type="PANTHER" id="PTHR11579:SF18">
    <property type="entry name" value="PROTEIN-L-ISOASPARTATE O-METHYLTRANSFERASE"/>
    <property type="match status" value="1"/>
</dbReference>
<dbReference type="GO" id="GO:0004719">
    <property type="term" value="F:protein-L-isoaspartate (D-aspartate) O-methyltransferase activity"/>
    <property type="evidence" value="ECO:0007669"/>
    <property type="project" value="InterPro"/>
</dbReference>
<accession>A0A6M4GNX0</accession>
<keyword evidence="9" id="KW-1185">Reference proteome</keyword>
<evidence type="ECO:0000259" key="7">
    <source>
        <dbReference type="SMART" id="SM00650"/>
    </source>
</evidence>
<comment type="similarity">
    <text evidence="1">Belongs to the methyltransferase superfamily. L-isoaspartyl/D-aspartyl protein methyltransferase family.</text>
</comment>
<dbReference type="CDD" id="cd02440">
    <property type="entry name" value="AdoMet_MTases"/>
    <property type="match status" value="1"/>
</dbReference>
<dbReference type="InterPro" id="IPR000682">
    <property type="entry name" value="PCMT"/>
</dbReference>
<protein>
    <recommendedName>
        <fullName evidence="2">Protein-L-isoaspartate O-methyltransferase</fullName>
    </recommendedName>
    <alternativeName>
        <fullName evidence="6">Protein L-isoaspartyl methyltransferase</fullName>
    </alternativeName>
</protein>
<dbReference type="Proteomes" id="UP000501534">
    <property type="component" value="Chromosome"/>
</dbReference>
<organism evidence="8 9">
    <name type="scientific">Usitatibacter rugosus</name>
    <dbReference type="NCBI Taxonomy" id="2732067"/>
    <lineage>
        <taxon>Bacteria</taxon>
        <taxon>Pseudomonadati</taxon>
        <taxon>Pseudomonadota</taxon>
        <taxon>Betaproteobacteria</taxon>
        <taxon>Nitrosomonadales</taxon>
        <taxon>Usitatibacteraceae</taxon>
        <taxon>Usitatibacter</taxon>
    </lineage>
</organism>
<evidence type="ECO:0000313" key="8">
    <source>
        <dbReference type="EMBL" id="QJR09020.1"/>
    </source>
</evidence>
<dbReference type="InterPro" id="IPR029063">
    <property type="entry name" value="SAM-dependent_MTases_sf"/>
</dbReference>
<reference evidence="8 9" key="1">
    <citation type="submission" date="2020-04" db="EMBL/GenBank/DDBJ databases">
        <title>Usitatibacter rugosus gen. nov., sp. nov. and Usitatibacter palustris sp. nov., novel members of Usitatibacteraceae fam. nov. within the order Nitrosomonadales isolated from soil.</title>
        <authorList>
            <person name="Huber K.J."/>
            <person name="Neumann-Schaal M."/>
            <person name="Geppert A."/>
            <person name="Luckner M."/>
            <person name="Wanner G."/>
            <person name="Overmann J."/>
        </authorList>
    </citation>
    <scope>NUCLEOTIDE SEQUENCE [LARGE SCALE GENOMIC DNA]</scope>
    <source>
        <strain evidence="8 9">0125_3</strain>
    </source>
</reference>
<dbReference type="GO" id="GO:0000179">
    <property type="term" value="F:rRNA (adenine-N6,N6-)-dimethyltransferase activity"/>
    <property type="evidence" value="ECO:0007669"/>
    <property type="project" value="InterPro"/>
</dbReference>
<feature type="domain" description="Ribosomal RNA adenine methylase transferase N-terminal" evidence="7">
    <location>
        <begin position="65"/>
        <end position="200"/>
    </location>
</feature>
<evidence type="ECO:0000256" key="2">
    <source>
        <dbReference type="ARBA" id="ARBA00013346"/>
    </source>
</evidence>
<evidence type="ECO:0000256" key="3">
    <source>
        <dbReference type="ARBA" id="ARBA00022603"/>
    </source>
</evidence>
<dbReference type="RefSeq" id="WP_171088723.1">
    <property type="nucleotide sequence ID" value="NZ_CP053069.1"/>
</dbReference>
<dbReference type="SUPFAM" id="SSF53335">
    <property type="entry name" value="S-adenosyl-L-methionine-dependent methyltransferases"/>
    <property type="match status" value="1"/>
</dbReference>
<dbReference type="EMBL" id="CP053069">
    <property type="protein sequence ID" value="QJR09020.1"/>
    <property type="molecule type" value="Genomic_DNA"/>
</dbReference>
<keyword evidence="5" id="KW-0949">S-adenosyl-L-methionine</keyword>
<gene>
    <name evidence="8" type="primary">pcm_1</name>
    <name evidence="8" type="ORF">DSM104443_00055</name>
</gene>
<evidence type="ECO:0000256" key="1">
    <source>
        <dbReference type="ARBA" id="ARBA00005369"/>
    </source>
</evidence>
<evidence type="ECO:0000313" key="9">
    <source>
        <dbReference type="Proteomes" id="UP000501534"/>
    </source>
</evidence>